<dbReference type="PROSITE" id="PS50943">
    <property type="entry name" value="HTH_CROC1"/>
    <property type="match status" value="1"/>
</dbReference>
<gene>
    <name evidence="2" type="ORF">IB75_01960</name>
</gene>
<dbReference type="Gene3D" id="1.10.260.40">
    <property type="entry name" value="lambda repressor-like DNA-binding domains"/>
    <property type="match status" value="1"/>
</dbReference>
<dbReference type="AlphaFoldDB" id="A0A0E2Z5P1"/>
<dbReference type="HOGENOM" id="CLU_161990_0_0_6"/>
<dbReference type="SUPFAM" id="SSF47413">
    <property type="entry name" value="lambda repressor-like DNA-binding domains"/>
    <property type="match status" value="1"/>
</dbReference>
<evidence type="ECO:0000259" key="1">
    <source>
        <dbReference type="PROSITE" id="PS50943"/>
    </source>
</evidence>
<name>A0A0E2Z5P1_9GAMM</name>
<dbReference type="InterPro" id="IPR010982">
    <property type="entry name" value="Lambda_DNA-bd_dom_sf"/>
</dbReference>
<dbReference type="OrthoDB" id="9807711at2"/>
<reference evidence="2 3" key="1">
    <citation type="submission" date="2014-07" db="EMBL/GenBank/DDBJ databases">
        <title>Comparative analysis of Nitrosococcus oceani genome inventories of strains from Pacific and Atlantic gyres.</title>
        <authorList>
            <person name="Lim C.K."/>
            <person name="Wang L."/>
            <person name="Sayavedra-Soto L.A."/>
            <person name="Klotz M.G."/>
        </authorList>
    </citation>
    <scope>NUCLEOTIDE SEQUENCE [LARGE SCALE GENOMIC DNA]</scope>
    <source>
        <strain evidence="2 3">C-27</strain>
    </source>
</reference>
<protein>
    <recommendedName>
        <fullName evidence="1">HTH cro/C1-type domain-containing protein</fullName>
    </recommendedName>
</protein>
<dbReference type="InterPro" id="IPR001387">
    <property type="entry name" value="Cro/C1-type_HTH"/>
</dbReference>
<dbReference type="CDD" id="cd00093">
    <property type="entry name" value="HTH_XRE"/>
    <property type="match status" value="1"/>
</dbReference>
<dbReference type="GO" id="GO:0003677">
    <property type="term" value="F:DNA binding"/>
    <property type="evidence" value="ECO:0007669"/>
    <property type="project" value="InterPro"/>
</dbReference>
<comment type="caution">
    <text evidence="2">The sequence shown here is derived from an EMBL/GenBank/DDBJ whole genome shotgun (WGS) entry which is preliminary data.</text>
</comment>
<evidence type="ECO:0000313" key="3">
    <source>
        <dbReference type="Proteomes" id="UP000028839"/>
    </source>
</evidence>
<feature type="domain" description="HTH cro/C1-type" evidence="1">
    <location>
        <begin position="69"/>
        <end position="125"/>
    </location>
</feature>
<dbReference type="EMBL" id="JPGN01000011">
    <property type="protein sequence ID" value="KFI20694.1"/>
    <property type="molecule type" value="Genomic_DNA"/>
</dbReference>
<sequence>MLLARCAKSSGAPIRPVPHLIQKRDKHPCVMIRATLDQYLEEDRVSAKTLHDEAKQRHGDDYRTPGYYLRLYRHRAERTQAELAEKTGLRQHHLSEMEHHKGVIGNANANAKKLAPILDCDYRKLL</sequence>
<proteinExistence type="predicted"/>
<evidence type="ECO:0000313" key="2">
    <source>
        <dbReference type="EMBL" id="KFI20694.1"/>
    </source>
</evidence>
<dbReference type="Proteomes" id="UP000028839">
    <property type="component" value="Unassembled WGS sequence"/>
</dbReference>
<organism evidence="2 3">
    <name type="scientific">Nitrosococcus oceani C-27</name>
    <dbReference type="NCBI Taxonomy" id="314279"/>
    <lineage>
        <taxon>Bacteria</taxon>
        <taxon>Pseudomonadati</taxon>
        <taxon>Pseudomonadota</taxon>
        <taxon>Gammaproteobacteria</taxon>
        <taxon>Chromatiales</taxon>
        <taxon>Chromatiaceae</taxon>
        <taxon>Nitrosococcus</taxon>
    </lineage>
</organism>
<accession>A0A0E2Z5P1</accession>